<keyword evidence="3 5" id="KW-0808">Transferase</keyword>
<evidence type="ECO:0000256" key="2">
    <source>
        <dbReference type="ARBA" id="ARBA00022676"/>
    </source>
</evidence>
<dbReference type="InterPro" id="IPR001173">
    <property type="entry name" value="Glyco_trans_2-like"/>
</dbReference>
<dbReference type="OrthoDB" id="9810303at2"/>
<evidence type="ECO:0000313" key="5">
    <source>
        <dbReference type="EMBL" id="RFT07031.1"/>
    </source>
</evidence>
<gene>
    <name evidence="5" type="ORF">DV520_04890</name>
</gene>
<dbReference type="SUPFAM" id="SSF53448">
    <property type="entry name" value="Nucleotide-diphospho-sugar transferases"/>
    <property type="match status" value="1"/>
</dbReference>
<dbReference type="GO" id="GO:0009247">
    <property type="term" value="P:glycolipid biosynthetic process"/>
    <property type="evidence" value="ECO:0007669"/>
    <property type="project" value="TreeGrafter"/>
</dbReference>
<keyword evidence="6" id="KW-1185">Reference proteome</keyword>
<feature type="domain" description="Glycosyltransferase 2-like" evidence="4">
    <location>
        <begin position="20"/>
        <end position="159"/>
    </location>
</feature>
<comment type="caution">
    <text evidence="5">The sequence shown here is derived from an EMBL/GenBank/DDBJ whole genome shotgun (WGS) entry which is preliminary data.</text>
</comment>
<evidence type="ECO:0000259" key="4">
    <source>
        <dbReference type="Pfam" id="PF00535"/>
    </source>
</evidence>
<dbReference type="GO" id="GO:0016020">
    <property type="term" value="C:membrane"/>
    <property type="evidence" value="ECO:0007669"/>
    <property type="project" value="GOC"/>
</dbReference>
<keyword evidence="2" id="KW-0328">Glycosyltransferase</keyword>
<dbReference type="AlphaFoldDB" id="A0A3E2B4Y5"/>
<name>A0A3E2B4Y5_9FIRM</name>
<evidence type="ECO:0000256" key="1">
    <source>
        <dbReference type="ARBA" id="ARBA00006739"/>
    </source>
</evidence>
<reference evidence="5 6" key="1">
    <citation type="submission" date="2018-07" db="EMBL/GenBank/DDBJ databases">
        <title>GABA Modulating Bacteria of the Human Gut Microbiota.</title>
        <authorList>
            <person name="Strandwitz P."/>
            <person name="Kim K.H."/>
            <person name="Terekhova D."/>
            <person name="Liu J.K."/>
            <person name="Sharma A."/>
            <person name="Levering J."/>
            <person name="Mcdonald D."/>
            <person name="Dietrich D."/>
            <person name="Ramadhar T.R."/>
            <person name="Lekbua A."/>
            <person name="Mroue N."/>
            <person name="Liston C."/>
            <person name="Stewart E.J."/>
            <person name="Dubin M.J."/>
            <person name="Zengler K."/>
            <person name="Knight R."/>
            <person name="Gilbert J.A."/>
            <person name="Clardy J."/>
            <person name="Lewis K."/>
        </authorList>
    </citation>
    <scope>NUCLEOTIDE SEQUENCE [LARGE SCALE GENOMIC DNA]</scope>
    <source>
        <strain evidence="5 6">KLE1738</strain>
    </source>
</reference>
<dbReference type="PANTHER" id="PTHR43398:SF1">
    <property type="entry name" value="DOLICHOL-PHOSPHATE MANNOSYLTRANSFERASE SUBUNIT 1"/>
    <property type="match status" value="1"/>
</dbReference>
<evidence type="ECO:0000313" key="6">
    <source>
        <dbReference type="Proteomes" id="UP000260649"/>
    </source>
</evidence>
<proteinExistence type="inferred from homology"/>
<dbReference type="EMBL" id="QQRQ01000005">
    <property type="protein sequence ID" value="RFT07031.1"/>
    <property type="molecule type" value="Genomic_DNA"/>
</dbReference>
<evidence type="ECO:0000256" key="3">
    <source>
        <dbReference type="ARBA" id="ARBA00022679"/>
    </source>
</evidence>
<organism evidence="5 6">
    <name type="scientific">Evtepia gabavorous</name>
    <dbReference type="NCBI Taxonomy" id="2211183"/>
    <lineage>
        <taxon>Bacteria</taxon>
        <taxon>Bacillati</taxon>
        <taxon>Bacillota</taxon>
        <taxon>Clostridia</taxon>
        <taxon>Eubacteriales</taxon>
        <taxon>Evtepia</taxon>
    </lineage>
</organism>
<dbReference type="Gene3D" id="3.90.550.10">
    <property type="entry name" value="Spore Coat Polysaccharide Biosynthesis Protein SpsA, Chain A"/>
    <property type="match status" value="1"/>
</dbReference>
<protein>
    <submittedName>
        <fullName evidence="5">Glycosyltransferase</fullName>
    </submittedName>
</protein>
<dbReference type="GO" id="GO:0004582">
    <property type="term" value="F:dolichyl-phosphate beta-D-mannosyltransferase activity"/>
    <property type="evidence" value="ECO:0007669"/>
    <property type="project" value="InterPro"/>
</dbReference>
<sequence length="264" mass="29884">MLSKSWRARERGRRMPTLFVYLPCYNEAGNLRRLTEEWLAEAEALARTGYQLTVIPVDDRSTDDTLAIARQLAQEQARVRVIAHAVNQNLGGVVKTAIGDFLQMSQSGDLMCLMDGDDTHKPRFIHGMLAKITREKQCVIASRYQPGARVQGLQASRKLFSDGARLYYTLVLHVPGVKDYTCGYRVYTRPALQAGVARYGQALVEKKSFACMMELLYKLYRCGCTFAEVPFTLYYDSKEGESKMNLGKTIRDSFLTALRLRVRG</sequence>
<comment type="similarity">
    <text evidence="1">Belongs to the glycosyltransferase 2 family.</text>
</comment>
<dbReference type="InterPro" id="IPR029044">
    <property type="entry name" value="Nucleotide-diphossugar_trans"/>
</dbReference>
<accession>A0A3E2B4Y5</accession>
<dbReference type="PANTHER" id="PTHR43398">
    <property type="entry name" value="DOLICHOL-PHOSPHATE MANNOSYLTRANSFERASE SUBUNIT 1"/>
    <property type="match status" value="1"/>
</dbReference>
<dbReference type="InterPro" id="IPR039528">
    <property type="entry name" value="DPM1-like"/>
</dbReference>
<dbReference type="Pfam" id="PF00535">
    <property type="entry name" value="Glycos_transf_2"/>
    <property type="match status" value="1"/>
</dbReference>
<dbReference type="Proteomes" id="UP000260649">
    <property type="component" value="Unassembled WGS sequence"/>
</dbReference>